<evidence type="ECO:0000256" key="4">
    <source>
        <dbReference type="ARBA" id="ARBA00048819"/>
    </source>
</evidence>
<comment type="function">
    <text evidence="5">ATP-dependent carboxylate-amine ligase which exhibits weak glutamate--cysteine ligase activity.</text>
</comment>
<dbReference type="GO" id="GO:0042398">
    <property type="term" value="P:modified amino acid biosynthetic process"/>
    <property type="evidence" value="ECO:0007669"/>
    <property type="project" value="InterPro"/>
</dbReference>
<dbReference type="SUPFAM" id="SSF55931">
    <property type="entry name" value="Glutamine synthetase/guanido kinase"/>
    <property type="match status" value="1"/>
</dbReference>
<protein>
    <recommendedName>
        <fullName evidence="5">Putative glutamate--cysteine ligase 2</fullName>
        <ecNumber evidence="5">6.3.2.2</ecNumber>
    </recommendedName>
    <alternativeName>
        <fullName evidence="5">Gamma-glutamylcysteine synthetase 2</fullName>
        <shortName evidence="5">GCS 2</shortName>
        <shortName evidence="5">Gamma-GCS 2</shortName>
    </alternativeName>
</protein>
<evidence type="ECO:0000313" key="7">
    <source>
        <dbReference type="EMBL" id="AZA12700.1"/>
    </source>
</evidence>
<evidence type="ECO:0000256" key="6">
    <source>
        <dbReference type="SAM" id="MobiDB-lite"/>
    </source>
</evidence>
<keyword evidence="8" id="KW-1185">Reference proteome</keyword>
<name>A0A3G6J8C4_9CORY</name>
<feature type="compositionally biased region" description="Polar residues" evidence="6">
    <location>
        <begin position="386"/>
        <end position="397"/>
    </location>
</feature>
<gene>
    <name evidence="7" type="primary">ybdK</name>
    <name evidence="7" type="ORF">CCHOA_01360</name>
</gene>
<dbReference type="NCBIfam" id="NF010044">
    <property type="entry name" value="PRK13517.1-4"/>
    <property type="match status" value="1"/>
</dbReference>
<dbReference type="InterPro" id="IPR014746">
    <property type="entry name" value="Gln_synth/guanido_kin_cat_dom"/>
</dbReference>
<reference evidence="7 8" key="1">
    <citation type="submission" date="2018-11" db="EMBL/GenBank/DDBJ databases">
        <authorList>
            <person name="Kleinhagauer T."/>
            <person name="Glaeser S.P."/>
            <person name="Spergser J."/>
            <person name="Ruckert C."/>
            <person name="Kaempfer P."/>
            <person name="Busse H.-J."/>
        </authorList>
    </citation>
    <scope>NUCLEOTIDE SEQUENCE [LARGE SCALE GENOMIC DNA]</scope>
    <source>
        <strain evidence="7 8">200CH</strain>
    </source>
</reference>
<dbReference type="AlphaFoldDB" id="A0A3G6J8C4"/>
<dbReference type="Proteomes" id="UP000269019">
    <property type="component" value="Chromosome"/>
</dbReference>
<organism evidence="7 8">
    <name type="scientific">Corynebacterium choanae</name>
    <dbReference type="NCBI Taxonomy" id="1862358"/>
    <lineage>
        <taxon>Bacteria</taxon>
        <taxon>Bacillati</taxon>
        <taxon>Actinomycetota</taxon>
        <taxon>Actinomycetes</taxon>
        <taxon>Mycobacteriales</taxon>
        <taxon>Corynebacteriaceae</taxon>
        <taxon>Corynebacterium</taxon>
    </lineage>
</organism>
<proteinExistence type="inferred from homology"/>
<accession>A0A3G6J8C4</accession>
<dbReference type="HAMAP" id="MF_01609">
    <property type="entry name" value="Glu_cys_ligase_2"/>
    <property type="match status" value="1"/>
</dbReference>
<dbReference type="EC" id="6.3.2.2" evidence="5"/>
<dbReference type="NCBIfam" id="NF010042">
    <property type="entry name" value="PRK13517.1-2"/>
    <property type="match status" value="1"/>
</dbReference>
<dbReference type="InterPro" id="IPR006336">
    <property type="entry name" value="GCS2"/>
</dbReference>
<dbReference type="PANTHER" id="PTHR36510">
    <property type="entry name" value="GLUTAMATE--CYSTEINE LIGASE 2-RELATED"/>
    <property type="match status" value="1"/>
</dbReference>
<evidence type="ECO:0000256" key="5">
    <source>
        <dbReference type="HAMAP-Rule" id="MF_01609"/>
    </source>
</evidence>
<feature type="region of interest" description="Disordered" evidence="6">
    <location>
        <begin position="376"/>
        <end position="397"/>
    </location>
</feature>
<evidence type="ECO:0000256" key="1">
    <source>
        <dbReference type="ARBA" id="ARBA00022598"/>
    </source>
</evidence>
<sequence length="397" mass="44594">MSLQFNRSPQPTVGIEWEIALADPTTYDLSPHAPEVIDYVTNHHPSVHIEREFLQNTVELVTGVHDTVPAAVTELATGLAAVQAGAKAHGVLPWSAGSHPFSDWRTQPVSLKQPYTEIIERTQFWGRQMLIWGLHVHVGVSHEDKVWPIIGALMTHYPHLLAISASSPGWNGSDTGYASHRTMLYQQLPTAGIPYGFHNWDSWSDYVAQQAKSGVISHTGAMHFDIRPASKWGTIEIRVSDAPSNLKELGAIAALTHLLVIYYDRQLDEGAQLPSLQAWHNRENKWRACRYGMDAEIIISRDTDETLVTTDLLRWLTILEPLAKEYDCVEELRFIEQIITGGAAYQRQRARYERSGTWADTVALTVEEMANNQPLWLPAGSKEDAQNPTQVTNEEHR</sequence>
<dbReference type="Gene3D" id="3.30.590.20">
    <property type="match status" value="1"/>
</dbReference>
<evidence type="ECO:0000313" key="8">
    <source>
        <dbReference type="Proteomes" id="UP000269019"/>
    </source>
</evidence>
<evidence type="ECO:0000256" key="3">
    <source>
        <dbReference type="ARBA" id="ARBA00022840"/>
    </source>
</evidence>
<comment type="catalytic activity">
    <reaction evidence="4 5">
        <text>L-cysteine + L-glutamate + ATP = gamma-L-glutamyl-L-cysteine + ADP + phosphate + H(+)</text>
        <dbReference type="Rhea" id="RHEA:13285"/>
        <dbReference type="ChEBI" id="CHEBI:15378"/>
        <dbReference type="ChEBI" id="CHEBI:29985"/>
        <dbReference type="ChEBI" id="CHEBI:30616"/>
        <dbReference type="ChEBI" id="CHEBI:35235"/>
        <dbReference type="ChEBI" id="CHEBI:43474"/>
        <dbReference type="ChEBI" id="CHEBI:58173"/>
        <dbReference type="ChEBI" id="CHEBI:456216"/>
        <dbReference type="EC" id="6.3.2.2"/>
    </reaction>
</comment>
<dbReference type="KEGG" id="ccho:CCHOA_01360"/>
<keyword evidence="3 5" id="KW-0067">ATP-binding</keyword>
<dbReference type="InterPro" id="IPR050141">
    <property type="entry name" value="GCL_type2/YbdK_subfam"/>
</dbReference>
<dbReference type="OrthoDB" id="9769628at2"/>
<keyword evidence="2 5" id="KW-0547">Nucleotide-binding</keyword>
<keyword evidence="1 5" id="KW-0436">Ligase</keyword>
<evidence type="ECO:0000256" key="2">
    <source>
        <dbReference type="ARBA" id="ARBA00022741"/>
    </source>
</evidence>
<dbReference type="InterPro" id="IPR011793">
    <property type="entry name" value="YbdK"/>
</dbReference>
<dbReference type="GO" id="GO:0004357">
    <property type="term" value="F:glutamate-cysteine ligase activity"/>
    <property type="evidence" value="ECO:0007669"/>
    <property type="project" value="UniProtKB-EC"/>
</dbReference>
<dbReference type="Pfam" id="PF04107">
    <property type="entry name" value="GCS2"/>
    <property type="match status" value="1"/>
</dbReference>
<dbReference type="GO" id="GO:0005524">
    <property type="term" value="F:ATP binding"/>
    <property type="evidence" value="ECO:0007669"/>
    <property type="project" value="UniProtKB-KW"/>
</dbReference>
<dbReference type="EMBL" id="CP033896">
    <property type="protein sequence ID" value="AZA12700.1"/>
    <property type="molecule type" value="Genomic_DNA"/>
</dbReference>
<dbReference type="PANTHER" id="PTHR36510:SF1">
    <property type="entry name" value="GLUTAMATE--CYSTEINE LIGASE 2-RELATED"/>
    <property type="match status" value="1"/>
</dbReference>
<dbReference type="NCBIfam" id="TIGR02050">
    <property type="entry name" value="gshA_cyan_rel"/>
    <property type="match status" value="1"/>
</dbReference>
<comment type="similarity">
    <text evidence="5">Belongs to the glutamate--cysteine ligase type 2 family. YbdK subfamily.</text>
</comment>